<proteinExistence type="predicted"/>
<dbReference type="InterPro" id="IPR036047">
    <property type="entry name" value="F-box-like_dom_sf"/>
</dbReference>
<gene>
    <name evidence="2" type="ORF">PMG11_01390</name>
</gene>
<dbReference type="STRING" id="104259.A0A0F7TF38"/>
<name>A0A0F7TF38_PENBI</name>
<evidence type="ECO:0000313" key="3">
    <source>
        <dbReference type="Proteomes" id="UP000042958"/>
    </source>
</evidence>
<evidence type="ECO:0000313" key="2">
    <source>
        <dbReference type="EMBL" id="CEJ55115.1"/>
    </source>
</evidence>
<dbReference type="InterPro" id="IPR001810">
    <property type="entry name" value="F-box_dom"/>
</dbReference>
<evidence type="ECO:0000259" key="1">
    <source>
        <dbReference type="PROSITE" id="PS50181"/>
    </source>
</evidence>
<protein>
    <recommendedName>
        <fullName evidence="1">F-box domain-containing protein</fullName>
    </recommendedName>
</protein>
<dbReference type="SUPFAM" id="SSF81383">
    <property type="entry name" value="F-box domain"/>
    <property type="match status" value="1"/>
</dbReference>
<dbReference type="OrthoDB" id="4357769at2759"/>
<sequence length="705" mass="79844">MEAEKAKPSTECFCYICGGASTWQRIVKASIFQSEGDQLENVVDSLFEDRCDCPRGRFRVSDLSQDDECHDDTCESRKGYDQRLIRLQDTKVSLLLWVPEFLLTRRPNKCMVAAEKWLEKVRMLSHYGESTPDANAEDLQSDTLLTPIGRVHHDREDGPWKFHASLGCDFVKSQGYLVHDACLQVLKSVHEAVVGKARPLDMKYDWDFGNAFDGPSRPHHRLDKQYWNSVKNTEWTVVNPQRKFDIRRLVIAALETSKEGLSFNIKCDKGVSSGLNARVYSDALSAIPTEVRLLILEVLLTKSVLNVLLASSAFRELSMNLPQSFWRSRMLSDVPWCGGEALAEILRQEINAYPFDKLLRLIRETSAPGGGKPDDDDSLVDFVKDSMTLRNKRRIWINSEQIIRDIEARHTAVRPVNGIVSTQIRKLSSRCTVFVTRDLGEVPRAASTVYFVRDLLNRSHLNKIIAYFGADSRLVGVEFQLLDEISAQLFGNRSETTSQITLDSPTVILVQILRVDPGQEVVGIAGEFSDQTITTFSIIIADQYLRPIHSHGPLSINSSQHTQWIGRHPPLDWPRGKYHLEHRRNGAHNNFPPLRNPFPRVLESPAYFVNLFGRQLFQMQAHGDFANIEAYGRTIKGLVFNFIDGSTERVGEKSGSQELATSATHTTQFEVGQREEIVDMVLFAAYQAPLYGFRGKLCGIEVLRE</sequence>
<feature type="domain" description="F-box" evidence="1">
    <location>
        <begin position="281"/>
        <end position="329"/>
    </location>
</feature>
<dbReference type="EMBL" id="CDHK01000001">
    <property type="protein sequence ID" value="CEJ55115.1"/>
    <property type="molecule type" value="Genomic_DNA"/>
</dbReference>
<reference evidence="3" key="1">
    <citation type="journal article" date="2015" name="Genome Announc.">
        <title>Draft genome sequence of the fungus Penicillium brasilianum MG11.</title>
        <authorList>
            <person name="Horn F."/>
            <person name="Linde J."/>
            <person name="Mattern D.J."/>
            <person name="Walther G."/>
            <person name="Guthke R."/>
            <person name="Brakhage A.A."/>
            <person name="Valiante V."/>
        </authorList>
    </citation>
    <scope>NUCLEOTIDE SEQUENCE [LARGE SCALE GENOMIC DNA]</scope>
    <source>
        <strain evidence="3">MG11</strain>
    </source>
</reference>
<accession>A0A0F7TF38</accession>
<keyword evidence="3" id="KW-1185">Reference proteome</keyword>
<dbReference type="Proteomes" id="UP000042958">
    <property type="component" value="Unassembled WGS sequence"/>
</dbReference>
<dbReference type="PROSITE" id="PS50181">
    <property type="entry name" value="FBOX"/>
    <property type="match status" value="1"/>
</dbReference>
<dbReference type="AlphaFoldDB" id="A0A0F7TF38"/>
<organism evidence="2 3">
    <name type="scientific">Penicillium brasilianum</name>
    <dbReference type="NCBI Taxonomy" id="104259"/>
    <lineage>
        <taxon>Eukaryota</taxon>
        <taxon>Fungi</taxon>
        <taxon>Dikarya</taxon>
        <taxon>Ascomycota</taxon>
        <taxon>Pezizomycotina</taxon>
        <taxon>Eurotiomycetes</taxon>
        <taxon>Eurotiomycetidae</taxon>
        <taxon>Eurotiales</taxon>
        <taxon>Aspergillaceae</taxon>
        <taxon>Penicillium</taxon>
    </lineage>
</organism>